<proteinExistence type="predicted"/>
<comment type="subcellular location">
    <subcellularLocation>
        <location evidence="1">Cytoplasm</location>
    </subcellularLocation>
</comment>
<feature type="domain" description="Hyaluronan/mRNA-binding protein" evidence="5">
    <location>
        <begin position="162"/>
        <end position="274"/>
    </location>
</feature>
<dbReference type="Gene3D" id="6.10.140.1040">
    <property type="match status" value="1"/>
</dbReference>
<reference evidence="7" key="1">
    <citation type="journal article" date="2017" name="Nat. Commun.">
        <title>The asparagus genome sheds light on the origin and evolution of a young Y chromosome.</title>
        <authorList>
            <person name="Harkess A."/>
            <person name="Zhou J."/>
            <person name="Xu C."/>
            <person name="Bowers J.E."/>
            <person name="Van der Hulst R."/>
            <person name="Ayyampalayam S."/>
            <person name="Mercati F."/>
            <person name="Riccardi P."/>
            <person name="McKain M.R."/>
            <person name="Kakrana A."/>
            <person name="Tang H."/>
            <person name="Ray J."/>
            <person name="Groenendijk J."/>
            <person name="Arikit S."/>
            <person name="Mathioni S.M."/>
            <person name="Nakano M."/>
            <person name="Shan H."/>
            <person name="Telgmann-Rauber A."/>
            <person name="Kanno A."/>
            <person name="Yue Z."/>
            <person name="Chen H."/>
            <person name="Li W."/>
            <person name="Chen Y."/>
            <person name="Xu X."/>
            <person name="Zhang Y."/>
            <person name="Luo S."/>
            <person name="Chen H."/>
            <person name="Gao J."/>
            <person name="Mao Z."/>
            <person name="Pires J.C."/>
            <person name="Luo M."/>
            <person name="Kudrna D."/>
            <person name="Wing R.A."/>
            <person name="Meyers B.C."/>
            <person name="Yi K."/>
            <person name="Kong H."/>
            <person name="Lavrijsen P."/>
            <person name="Sunseri F."/>
            <person name="Falavigna A."/>
            <person name="Ye Y."/>
            <person name="Leebens-Mack J.H."/>
            <person name="Chen G."/>
        </authorList>
    </citation>
    <scope>NUCLEOTIDE SEQUENCE [LARGE SCALE GENOMIC DNA]</scope>
    <source>
        <strain evidence="7">cv. DH0086</strain>
    </source>
</reference>
<feature type="region of interest" description="Disordered" evidence="4">
    <location>
        <begin position="25"/>
        <end position="189"/>
    </location>
</feature>
<feature type="region of interest" description="Disordered" evidence="4">
    <location>
        <begin position="205"/>
        <end position="249"/>
    </location>
</feature>
<dbReference type="InterPro" id="IPR039764">
    <property type="entry name" value="HABP4/SERBP1-like"/>
</dbReference>
<name>A0A5P1ELA7_ASPOF</name>
<dbReference type="EMBL" id="CM007386">
    <property type="protein sequence ID" value="ONK66785.1"/>
    <property type="molecule type" value="Genomic_DNA"/>
</dbReference>
<evidence type="ECO:0000256" key="4">
    <source>
        <dbReference type="SAM" id="MobiDB-lite"/>
    </source>
</evidence>
<feature type="region of interest" description="Disordered" evidence="4">
    <location>
        <begin position="299"/>
        <end position="377"/>
    </location>
</feature>
<feature type="compositionally biased region" description="Basic and acidic residues" evidence="4">
    <location>
        <begin position="299"/>
        <end position="316"/>
    </location>
</feature>
<feature type="compositionally biased region" description="Low complexity" evidence="4">
    <location>
        <begin position="89"/>
        <end position="101"/>
    </location>
</feature>
<evidence type="ECO:0000256" key="1">
    <source>
        <dbReference type="ARBA" id="ARBA00004496"/>
    </source>
</evidence>
<dbReference type="GO" id="GO:0005634">
    <property type="term" value="C:nucleus"/>
    <property type="evidence" value="ECO:0007669"/>
    <property type="project" value="TreeGrafter"/>
</dbReference>
<dbReference type="PANTHER" id="PTHR12299">
    <property type="entry name" value="HYALURONIC ACID-BINDING PROTEIN 4"/>
    <property type="match status" value="1"/>
</dbReference>
<dbReference type="InterPro" id="IPR019084">
    <property type="entry name" value="STM1-like_N"/>
</dbReference>
<dbReference type="Pfam" id="PF04774">
    <property type="entry name" value="HABP4_PAI-RBP1"/>
    <property type="match status" value="1"/>
</dbReference>
<dbReference type="PANTHER" id="PTHR12299:SF17">
    <property type="entry name" value="AT19571P-RELATED"/>
    <property type="match status" value="1"/>
</dbReference>
<dbReference type="GO" id="GO:0005737">
    <property type="term" value="C:cytoplasm"/>
    <property type="evidence" value="ECO:0007669"/>
    <property type="project" value="UniProtKB-SubCell"/>
</dbReference>
<feature type="coiled-coil region" evidence="3">
    <location>
        <begin position="249"/>
        <end position="285"/>
    </location>
</feature>
<evidence type="ECO:0000313" key="7">
    <source>
        <dbReference type="Proteomes" id="UP000243459"/>
    </source>
</evidence>
<dbReference type="OMA" id="EHENNQE"/>
<protein>
    <recommendedName>
        <fullName evidence="5">Hyaluronan/mRNA-binding protein domain-containing protein</fullName>
    </recommendedName>
</protein>
<feature type="compositionally biased region" description="Gly residues" evidence="4">
    <location>
        <begin position="350"/>
        <end position="359"/>
    </location>
</feature>
<feature type="compositionally biased region" description="Basic and acidic residues" evidence="4">
    <location>
        <begin position="30"/>
        <end position="42"/>
    </location>
</feature>
<dbReference type="AlphaFoldDB" id="A0A5P1ELA7"/>
<dbReference type="Pfam" id="PF09598">
    <property type="entry name" value="Stm1_N"/>
    <property type="match status" value="1"/>
</dbReference>
<keyword evidence="3" id="KW-0175">Coiled coil</keyword>
<gene>
    <name evidence="6" type="ORF">A4U43_C06F11940</name>
</gene>
<dbReference type="Proteomes" id="UP000243459">
    <property type="component" value="Chromosome 6"/>
</dbReference>
<feature type="compositionally biased region" description="Basic and acidic residues" evidence="4">
    <location>
        <begin position="157"/>
        <end position="183"/>
    </location>
</feature>
<dbReference type="GO" id="GO:0003723">
    <property type="term" value="F:RNA binding"/>
    <property type="evidence" value="ECO:0007669"/>
    <property type="project" value="InterPro"/>
</dbReference>
<evidence type="ECO:0000259" key="5">
    <source>
        <dbReference type="SMART" id="SM01233"/>
    </source>
</evidence>
<evidence type="ECO:0000256" key="3">
    <source>
        <dbReference type="SAM" id="Coils"/>
    </source>
</evidence>
<feature type="compositionally biased region" description="Gly residues" evidence="4">
    <location>
        <begin position="70"/>
        <end position="88"/>
    </location>
</feature>
<evidence type="ECO:0000256" key="2">
    <source>
        <dbReference type="ARBA" id="ARBA00022490"/>
    </source>
</evidence>
<feature type="region of interest" description="Disordered" evidence="4">
    <location>
        <begin position="1"/>
        <end position="20"/>
    </location>
</feature>
<evidence type="ECO:0000313" key="6">
    <source>
        <dbReference type="EMBL" id="ONK66785.1"/>
    </source>
</evidence>
<dbReference type="InterPro" id="IPR006861">
    <property type="entry name" value="HABP4_PAIRBP1-bd"/>
</dbReference>
<keyword evidence="2" id="KW-0963">Cytoplasm</keyword>
<feature type="compositionally biased region" description="Gly residues" evidence="4">
    <location>
        <begin position="102"/>
        <end position="125"/>
    </location>
</feature>
<organism evidence="6 7">
    <name type="scientific">Asparagus officinalis</name>
    <name type="common">Garden asparagus</name>
    <dbReference type="NCBI Taxonomy" id="4686"/>
    <lineage>
        <taxon>Eukaryota</taxon>
        <taxon>Viridiplantae</taxon>
        <taxon>Streptophyta</taxon>
        <taxon>Embryophyta</taxon>
        <taxon>Tracheophyta</taxon>
        <taxon>Spermatophyta</taxon>
        <taxon>Magnoliopsida</taxon>
        <taxon>Liliopsida</taxon>
        <taxon>Asparagales</taxon>
        <taxon>Asparagaceae</taxon>
        <taxon>Asparagoideae</taxon>
        <taxon>Asparagus</taxon>
    </lineage>
</organism>
<feature type="compositionally biased region" description="Basic and acidic residues" evidence="4">
    <location>
        <begin position="219"/>
        <end position="249"/>
    </location>
</feature>
<keyword evidence="7" id="KW-1185">Reference proteome</keyword>
<sequence>MTTVNPFDLLGDDDNDDPSQLIAAAQQQEGLERPAAHRREEGWPLLRRRRKRCRAVREARNPTSTLSRGGDAGRGGPGRGRGGRGAGVGPNRDFGNGNENGFTGGYGGGRNYGGGIAEEGEGGNISGRNRGGHGPPRESFRGGRRGGYGNGDEEAGDSERPPRRVYERRSGTGRGYEIKREGAGRGNWGTVTDVVAQELEENVNADEIIATAENQPEQEDGKPVEGNKDNKENTTTEEEAKPEDKEMTLDEYEKVKEEKRKSLLAMKAEERKVTIDKELESMKQLSLKKGTDEIFIKLGSDKESKKKETEREERAKKSLSINEFLKPAEGERYNSGGRGRGRGRGDRGGRGGFGGGGGYTPAPAIEDPGQFPTLGGK</sequence>
<dbReference type="Gramene" id="ONK66785">
    <property type="protein sequence ID" value="ONK66785"/>
    <property type="gene ID" value="A4U43_C06F11940"/>
</dbReference>
<accession>A0A5P1ELA7</accession>
<dbReference type="SMART" id="SM01233">
    <property type="entry name" value="HABP4_PAI-RBP1"/>
    <property type="match status" value="1"/>
</dbReference>